<proteinExistence type="predicted"/>
<dbReference type="EMBL" id="KI659903">
    <property type="protein sequence ID" value="ETN78450.1"/>
    <property type="molecule type" value="Genomic_DNA"/>
</dbReference>
<accession>W2T8W5</accession>
<dbReference type="OrthoDB" id="5979581at2759"/>
<evidence type="ECO:0000313" key="2">
    <source>
        <dbReference type="Proteomes" id="UP000053676"/>
    </source>
</evidence>
<name>W2T8W5_NECAM</name>
<dbReference type="Proteomes" id="UP000053676">
    <property type="component" value="Unassembled WGS sequence"/>
</dbReference>
<reference evidence="2" key="1">
    <citation type="journal article" date="2014" name="Nat. Genet.">
        <title>Genome of the human hookworm Necator americanus.</title>
        <authorList>
            <person name="Tang Y.T."/>
            <person name="Gao X."/>
            <person name="Rosa B.A."/>
            <person name="Abubucker S."/>
            <person name="Hallsworth-Pepin K."/>
            <person name="Martin J."/>
            <person name="Tyagi R."/>
            <person name="Heizer E."/>
            <person name="Zhang X."/>
            <person name="Bhonagiri-Palsikar V."/>
            <person name="Minx P."/>
            <person name="Warren W.C."/>
            <person name="Wang Q."/>
            <person name="Zhan B."/>
            <person name="Hotez P.J."/>
            <person name="Sternberg P.W."/>
            <person name="Dougall A."/>
            <person name="Gaze S.T."/>
            <person name="Mulvenna J."/>
            <person name="Sotillo J."/>
            <person name="Ranganathan S."/>
            <person name="Rabelo E.M."/>
            <person name="Wilson R.K."/>
            <person name="Felgner P.L."/>
            <person name="Bethony J."/>
            <person name="Hawdon J.M."/>
            <person name="Gasser R.B."/>
            <person name="Loukas A."/>
            <person name="Mitreva M."/>
        </authorList>
    </citation>
    <scope>NUCLEOTIDE SEQUENCE [LARGE SCALE GENOMIC DNA]</scope>
</reference>
<dbReference type="KEGG" id="nai:NECAME_02887"/>
<dbReference type="AlphaFoldDB" id="W2T8W5"/>
<evidence type="ECO:0000313" key="1">
    <source>
        <dbReference type="EMBL" id="ETN78450.1"/>
    </source>
</evidence>
<protein>
    <submittedName>
        <fullName evidence="1">Uncharacterized protein</fullName>
    </submittedName>
</protein>
<gene>
    <name evidence="1" type="ORF">NECAME_02887</name>
</gene>
<organism evidence="1 2">
    <name type="scientific">Necator americanus</name>
    <name type="common">Human hookworm</name>
    <dbReference type="NCBI Taxonomy" id="51031"/>
    <lineage>
        <taxon>Eukaryota</taxon>
        <taxon>Metazoa</taxon>
        <taxon>Ecdysozoa</taxon>
        <taxon>Nematoda</taxon>
        <taxon>Chromadorea</taxon>
        <taxon>Rhabditida</taxon>
        <taxon>Rhabditina</taxon>
        <taxon>Rhabditomorpha</taxon>
        <taxon>Strongyloidea</taxon>
        <taxon>Ancylostomatidae</taxon>
        <taxon>Bunostominae</taxon>
        <taxon>Necator</taxon>
    </lineage>
</organism>
<keyword evidence="2" id="KW-1185">Reference proteome</keyword>
<sequence>MSTSSSVPKPEITRDAIICDWKASSNDSGVSFYPIYSNKVMSSVFGGYPRSPPYWNPAQRHKS</sequence>